<dbReference type="VEuPathDB" id="FungiDB:P170DRAFT_421736"/>
<sequence length="233" mass="25906">MLSAGERPQPPLGKNAAVIDMARSTPVSKSSLNHTTAPMWTESSKPETVQHIWVVTGPAGCGKSTVGRGIQQALQVPFLEGDDFHTDSNREKMGSGIPLTDADRWDWLISLRKAAIEALSPSEANNYLPPSGVVVACSALKQKYRDVMRVAAYGSPSVQIHFVYLKLDEQALFQRVTQRQSHYMKNTMVQSQLRDLEEPKGEWDALTVDANHPPEQVQREVLEMVRDKLAEQN</sequence>
<dbReference type="EMBL" id="MSFO01000001">
    <property type="protein sequence ID" value="PLB55129.1"/>
    <property type="molecule type" value="Genomic_DNA"/>
</dbReference>
<keyword evidence="6 9" id="KW-0418">Kinase</keyword>
<comment type="similarity">
    <text evidence="2 9">Belongs to the gluconokinase GntK/GntV family.</text>
</comment>
<evidence type="ECO:0000256" key="8">
    <source>
        <dbReference type="ARBA" id="ARBA00048090"/>
    </source>
</evidence>
<evidence type="ECO:0000256" key="3">
    <source>
        <dbReference type="ARBA" id="ARBA00012054"/>
    </source>
</evidence>
<dbReference type="Pfam" id="PF13671">
    <property type="entry name" value="AAA_33"/>
    <property type="match status" value="1"/>
</dbReference>
<keyword evidence="4 9" id="KW-0808">Transferase</keyword>
<dbReference type="Proteomes" id="UP000234275">
    <property type="component" value="Unassembled WGS sequence"/>
</dbReference>
<keyword evidence="11" id="KW-1185">Reference proteome</keyword>
<dbReference type="Gene3D" id="3.40.50.300">
    <property type="entry name" value="P-loop containing nucleotide triphosphate hydrolases"/>
    <property type="match status" value="1"/>
</dbReference>
<dbReference type="PANTHER" id="PTHR43442">
    <property type="entry name" value="GLUCONOKINASE-RELATED"/>
    <property type="match status" value="1"/>
</dbReference>
<dbReference type="GO" id="GO:0005975">
    <property type="term" value="P:carbohydrate metabolic process"/>
    <property type="evidence" value="ECO:0007669"/>
    <property type="project" value="InterPro"/>
</dbReference>
<dbReference type="FunFam" id="3.40.50.300:FF:001607">
    <property type="entry name" value="Gluconokinase"/>
    <property type="match status" value="1"/>
</dbReference>
<dbReference type="PANTHER" id="PTHR43442:SF3">
    <property type="entry name" value="GLUCONOKINASE-RELATED"/>
    <property type="match status" value="1"/>
</dbReference>
<dbReference type="UniPathway" id="UPA00792"/>
<dbReference type="GeneID" id="36555085"/>
<dbReference type="CDD" id="cd02021">
    <property type="entry name" value="GntK"/>
    <property type="match status" value="1"/>
</dbReference>
<keyword evidence="7 9" id="KW-0067">ATP-binding</keyword>
<dbReference type="NCBIfam" id="TIGR01313">
    <property type="entry name" value="therm_gnt_kin"/>
    <property type="match status" value="1"/>
</dbReference>
<dbReference type="EC" id="2.7.1.12" evidence="3 9"/>
<dbReference type="SUPFAM" id="SSF52540">
    <property type="entry name" value="P-loop containing nucleoside triphosphate hydrolases"/>
    <property type="match status" value="1"/>
</dbReference>
<dbReference type="GO" id="GO:0005524">
    <property type="term" value="F:ATP binding"/>
    <property type="evidence" value="ECO:0007669"/>
    <property type="project" value="UniProtKB-KW"/>
</dbReference>
<evidence type="ECO:0000256" key="7">
    <source>
        <dbReference type="ARBA" id="ARBA00022840"/>
    </source>
</evidence>
<evidence type="ECO:0000256" key="4">
    <source>
        <dbReference type="ARBA" id="ARBA00022679"/>
    </source>
</evidence>
<evidence type="ECO:0000256" key="2">
    <source>
        <dbReference type="ARBA" id="ARBA00008420"/>
    </source>
</evidence>
<evidence type="ECO:0000313" key="11">
    <source>
        <dbReference type="Proteomes" id="UP000234275"/>
    </source>
</evidence>
<dbReference type="RefSeq" id="XP_024710431.1">
    <property type="nucleotide sequence ID" value="XM_024847386.1"/>
</dbReference>
<protein>
    <recommendedName>
        <fullName evidence="3 9">Gluconokinase</fullName>
        <ecNumber evidence="3 9">2.7.1.12</ecNumber>
    </recommendedName>
</protein>
<comment type="catalytic activity">
    <reaction evidence="8 9">
        <text>D-gluconate + ATP = 6-phospho-D-gluconate + ADP + H(+)</text>
        <dbReference type="Rhea" id="RHEA:19433"/>
        <dbReference type="ChEBI" id="CHEBI:15378"/>
        <dbReference type="ChEBI" id="CHEBI:18391"/>
        <dbReference type="ChEBI" id="CHEBI:30616"/>
        <dbReference type="ChEBI" id="CHEBI:58759"/>
        <dbReference type="ChEBI" id="CHEBI:456216"/>
        <dbReference type="EC" id="2.7.1.12"/>
    </reaction>
</comment>
<dbReference type="AlphaFoldDB" id="A0A2I2GQH6"/>
<comment type="pathway">
    <text evidence="1 9">Carbohydrate acid metabolism; D-gluconate degradation.</text>
</comment>
<dbReference type="InterPro" id="IPR027417">
    <property type="entry name" value="P-loop_NTPase"/>
</dbReference>
<dbReference type="GO" id="GO:0005737">
    <property type="term" value="C:cytoplasm"/>
    <property type="evidence" value="ECO:0007669"/>
    <property type="project" value="TreeGrafter"/>
</dbReference>
<comment type="caution">
    <text evidence="10">The sequence shown here is derived from an EMBL/GenBank/DDBJ whole genome shotgun (WGS) entry which is preliminary data.</text>
</comment>
<keyword evidence="5 9" id="KW-0547">Nucleotide-binding</keyword>
<dbReference type="STRING" id="1392250.A0A2I2GQH6"/>
<proteinExistence type="inferred from homology"/>
<gene>
    <name evidence="10" type="ORF">P170DRAFT_421736</name>
</gene>
<dbReference type="GO" id="GO:0046316">
    <property type="term" value="F:gluconokinase activity"/>
    <property type="evidence" value="ECO:0007669"/>
    <property type="project" value="UniProtKB-EC"/>
</dbReference>
<reference evidence="10 11" key="1">
    <citation type="submission" date="2016-12" db="EMBL/GenBank/DDBJ databases">
        <title>The genomes of Aspergillus section Nigri reveals drivers in fungal speciation.</title>
        <authorList>
            <consortium name="DOE Joint Genome Institute"/>
            <person name="Vesth T.C."/>
            <person name="Nybo J."/>
            <person name="Theobald S."/>
            <person name="Brandl J."/>
            <person name="Frisvad J.C."/>
            <person name="Nielsen K.F."/>
            <person name="Lyhne E.K."/>
            <person name="Kogle M.E."/>
            <person name="Kuo A."/>
            <person name="Riley R."/>
            <person name="Clum A."/>
            <person name="Nolan M."/>
            <person name="Lipzen A."/>
            <person name="Salamov A."/>
            <person name="Henrissat B."/>
            <person name="Wiebenga A."/>
            <person name="De Vries R.P."/>
            <person name="Grigoriev I.V."/>
            <person name="Mortensen U.H."/>
            <person name="Andersen M.R."/>
            <person name="Baker S.E."/>
        </authorList>
    </citation>
    <scope>NUCLEOTIDE SEQUENCE [LARGE SCALE GENOMIC DNA]</scope>
    <source>
        <strain evidence="10 11">IBT 23096</strain>
    </source>
</reference>
<organism evidence="10 11">
    <name type="scientific">Aspergillus steynii IBT 23096</name>
    <dbReference type="NCBI Taxonomy" id="1392250"/>
    <lineage>
        <taxon>Eukaryota</taxon>
        <taxon>Fungi</taxon>
        <taxon>Dikarya</taxon>
        <taxon>Ascomycota</taxon>
        <taxon>Pezizomycotina</taxon>
        <taxon>Eurotiomycetes</taxon>
        <taxon>Eurotiomycetidae</taxon>
        <taxon>Eurotiales</taxon>
        <taxon>Aspergillaceae</taxon>
        <taxon>Aspergillus</taxon>
        <taxon>Aspergillus subgen. Circumdati</taxon>
    </lineage>
</organism>
<evidence type="ECO:0000256" key="6">
    <source>
        <dbReference type="ARBA" id="ARBA00022777"/>
    </source>
</evidence>
<dbReference type="OrthoDB" id="275177at2759"/>
<accession>A0A2I2GQH6</accession>
<evidence type="ECO:0000256" key="9">
    <source>
        <dbReference type="RuleBase" id="RU363066"/>
    </source>
</evidence>
<evidence type="ECO:0000256" key="1">
    <source>
        <dbReference type="ARBA" id="ARBA00004875"/>
    </source>
</evidence>
<dbReference type="InterPro" id="IPR006001">
    <property type="entry name" value="Therm_gnt_kin"/>
</dbReference>
<name>A0A2I2GQH6_9EURO</name>
<evidence type="ECO:0000256" key="5">
    <source>
        <dbReference type="ARBA" id="ARBA00022741"/>
    </source>
</evidence>
<evidence type="ECO:0000313" key="10">
    <source>
        <dbReference type="EMBL" id="PLB55129.1"/>
    </source>
</evidence>